<keyword evidence="3" id="KW-1185">Reference proteome</keyword>
<name>A0ABR8DEE1_9NOST</name>
<dbReference type="Pfam" id="PF14218">
    <property type="entry name" value="COP23"/>
    <property type="match status" value="1"/>
</dbReference>
<keyword evidence="1" id="KW-0472">Membrane</keyword>
<dbReference type="InterPro" id="IPR025478">
    <property type="entry name" value="COP23"/>
</dbReference>
<dbReference type="EMBL" id="JACJSG010000044">
    <property type="protein sequence ID" value="MBD2504083.1"/>
    <property type="molecule type" value="Genomic_DNA"/>
</dbReference>
<organism evidence="2 3">
    <name type="scientific">Anabaena azotica FACHB-119</name>
    <dbReference type="NCBI Taxonomy" id="947527"/>
    <lineage>
        <taxon>Bacteria</taxon>
        <taxon>Bacillati</taxon>
        <taxon>Cyanobacteriota</taxon>
        <taxon>Cyanophyceae</taxon>
        <taxon>Nostocales</taxon>
        <taxon>Nostocaceae</taxon>
        <taxon>Anabaena</taxon>
        <taxon>Anabaena azotica</taxon>
    </lineage>
</organism>
<keyword evidence="1" id="KW-0812">Transmembrane</keyword>
<dbReference type="Proteomes" id="UP000661112">
    <property type="component" value="Unassembled WGS sequence"/>
</dbReference>
<accession>A0ABR8DEE1</accession>
<comment type="caution">
    <text evidence="2">The sequence shown here is derived from an EMBL/GenBank/DDBJ whole genome shotgun (WGS) entry which is preliminary data.</text>
</comment>
<dbReference type="RefSeq" id="WP_190477503.1">
    <property type="nucleotide sequence ID" value="NZ_JACJSG010000044.1"/>
</dbReference>
<evidence type="ECO:0000313" key="2">
    <source>
        <dbReference type="EMBL" id="MBD2504083.1"/>
    </source>
</evidence>
<reference evidence="2 3" key="1">
    <citation type="journal article" date="2020" name="ISME J.">
        <title>Comparative genomics reveals insights into cyanobacterial evolution and habitat adaptation.</title>
        <authorList>
            <person name="Chen M.Y."/>
            <person name="Teng W.K."/>
            <person name="Zhao L."/>
            <person name="Hu C.X."/>
            <person name="Zhou Y.K."/>
            <person name="Han B.P."/>
            <person name="Song L.R."/>
            <person name="Shu W.S."/>
        </authorList>
    </citation>
    <scope>NUCLEOTIDE SEQUENCE [LARGE SCALE GENOMIC DNA]</scope>
    <source>
        <strain evidence="2 3">FACHB-119</strain>
    </source>
</reference>
<protein>
    <submittedName>
        <fullName evidence="2">Uncharacterized protein</fullName>
    </submittedName>
</protein>
<proteinExistence type="predicted"/>
<gene>
    <name evidence="2" type="ORF">H6G83_26315</name>
</gene>
<feature type="transmembrane region" description="Helical" evidence="1">
    <location>
        <begin position="32"/>
        <end position="51"/>
    </location>
</feature>
<sequence length="253" mass="28432">MASSQSPPSVCFVCDNSSNKINRILVTMTIKYFPISIVFIVFLVFCISGCAKENEAGASNQLGSATTSSSDDPQKSSNRIQFFCGTDTYKGQTVPATIVNNHEQNKPLTVIYWNPNNNSFGEKWTPQQRCEEVSKRFQTIFERDALKKITADEAQWITERKINVVCSVKVQEQGTSPRCEQDDLLFTLETKDDPNKVLEELIAFRADPTTNAPLTRGKNQPKSFAEGQRVYYDIGTILENKQKQDNSKSKSAF</sequence>
<evidence type="ECO:0000256" key="1">
    <source>
        <dbReference type="SAM" id="Phobius"/>
    </source>
</evidence>
<evidence type="ECO:0000313" key="3">
    <source>
        <dbReference type="Proteomes" id="UP000661112"/>
    </source>
</evidence>
<keyword evidence="1" id="KW-1133">Transmembrane helix</keyword>